<dbReference type="Proteomes" id="UP000730481">
    <property type="component" value="Unassembled WGS sequence"/>
</dbReference>
<dbReference type="EMBL" id="PVQB02000245">
    <property type="protein sequence ID" value="KAF4340233.1"/>
    <property type="molecule type" value="Genomic_DNA"/>
</dbReference>
<keyword evidence="4" id="KW-0804">Transcription</keyword>
<evidence type="ECO:0000256" key="4">
    <source>
        <dbReference type="ARBA" id="ARBA00023163"/>
    </source>
</evidence>
<dbReference type="SUPFAM" id="SSF57701">
    <property type="entry name" value="Zn2/Cys6 DNA-binding domain"/>
    <property type="match status" value="1"/>
</dbReference>
<keyword evidence="2" id="KW-0862">Zinc</keyword>
<dbReference type="PROSITE" id="PS50048">
    <property type="entry name" value="ZN2_CY6_FUNGAL_2"/>
    <property type="match status" value="1"/>
</dbReference>
<dbReference type="AlphaFoldDB" id="A0A9P5AKA0"/>
<reference evidence="7" key="1">
    <citation type="journal article" date="2017" name="Mycologia">
        <title>Fusarium algeriense, sp. nov., a novel toxigenic crown rot pathogen of durum wheat from Algeria is nested in the Fusarium burgessii species complex.</title>
        <authorList>
            <person name="Laraba I."/>
            <person name="Keddad A."/>
            <person name="Boureghda H."/>
            <person name="Abdallah N."/>
            <person name="Vaughan M.M."/>
            <person name="Proctor R.H."/>
            <person name="Busman M."/>
            <person name="O'Donnell K."/>
        </authorList>
    </citation>
    <scope>NUCLEOTIDE SEQUENCE</scope>
    <source>
        <strain evidence="7">NRRL 25174</strain>
    </source>
</reference>
<keyword evidence="3" id="KW-0805">Transcription regulation</keyword>
<keyword evidence="5" id="KW-0539">Nucleus</keyword>
<proteinExistence type="predicted"/>
<organism evidence="7 8">
    <name type="scientific">Fusarium beomiforme</name>
    <dbReference type="NCBI Taxonomy" id="44412"/>
    <lineage>
        <taxon>Eukaryota</taxon>
        <taxon>Fungi</taxon>
        <taxon>Dikarya</taxon>
        <taxon>Ascomycota</taxon>
        <taxon>Pezizomycotina</taxon>
        <taxon>Sordariomycetes</taxon>
        <taxon>Hypocreomycetidae</taxon>
        <taxon>Hypocreales</taxon>
        <taxon>Nectriaceae</taxon>
        <taxon>Fusarium</taxon>
        <taxon>Fusarium burgessii species complex</taxon>
    </lineage>
</organism>
<evidence type="ECO:0000256" key="5">
    <source>
        <dbReference type="ARBA" id="ARBA00023242"/>
    </source>
</evidence>
<evidence type="ECO:0000256" key="2">
    <source>
        <dbReference type="ARBA" id="ARBA00022833"/>
    </source>
</evidence>
<evidence type="ECO:0000256" key="3">
    <source>
        <dbReference type="ARBA" id="ARBA00023015"/>
    </source>
</evidence>
<dbReference type="CDD" id="cd00067">
    <property type="entry name" value="GAL4"/>
    <property type="match status" value="1"/>
</dbReference>
<sequence>MDSLGSLAARKMDRSAASRQKSCNACVRGKRKCDKKTPRCTRCAAKGLDCVYQRLPPGGSFHDGDLYPGLGATDALNEVPDFDMGFDINNLGADSSASASNTSPDSLGRVTTSSIELDSPLDFSIIDHLMANDTSVGSALWNMGDYGNNKLGIPPVPAGPVVLRDISMLDQTDACMADFNPLDVYDSRTRVGYIVDVMTNLYRDFARTRRLPFIHPRLYGSNLPKTMLAAFSAASAYAARTPENKGWVYKLITDMAKEIHREGERASTPAEKLARVQALVVLDSIRMFDGDVTLRATSEREQPQFMAWTFALKEVEEELSVGDESGGTTMKGPPPSTWESWLLAESIRRTTVISLAFVCVTSILKSLEPPCGVMESTSVQFTASRYLWEADSSMAFFRAWQTKPQYPVRNLDFKGVWLHAQPEDVDEFTKLMLTAQMGPEAIDQFMMGGAY</sequence>
<comment type="caution">
    <text evidence="7">The sequence shown here is derived from an EMBL/GenBank/DDBJ whole genome shotgun (WGS) entry which is preliminary data.</text>
</comment>
<gene>
    <name evidence="7" type="ORF">FBEOM_5832</name>
</gene>
<keyword evidence="8" id="KW-1185">Reference proteome</keyword>
<evidence type="ECO:0000259" key="6">
    <source>
        <dbReference type="PROSITE" id="PS50048"/>
    </source>
</evidence>
<keyword evidence="1" id="KW-0479">Metal-binding</keyword>
<reference evidence="7" key="2">
    <citation type="submission" date="2020-02" db="EMBL/GenBank/DDBJ databases">
        <title>Identification and distribution of gene clusters putatively required for synthesis of sphingolipid metabolism inhibitors in phylogenetically diverse species of the filamentous fungus Fusarium.</title>
        <authorList>
            <person name="Kim H.-S."/>
            <person name="Busman M."/>
            <person name="Brown D.W."/>
            <person name="Divon H."/>
            <person name="Uhlig S."/>
            <person name="Proctor R.H."/>
        </authorList>
    </citation>
    <scope>NUCLEOTIDE SEQUENCE</scope>
    <source>
        <strain evidence="7">NRRL 25174</strain>
    </source>
</reference>
<protein>
    <submittedName>
        <fullName evidence="7">C6 zinc finger domain protein</fullName>
    </submittedName>
</protein>
<dbReference type="GO" id="GO:0000981">
    <property type="term" value="F:DNA-binding transcription factor activity, RNA polymerase II-specific"/>
    <property type="evidence" value="ECO:0007669"/>
    <property type="project" value="InterPro"/>
</dbReference>
<evidence type="ECO:0000313" key="8">
    <source>
        <dbReference type="Proteomes" id="UP000730481"/>
    </source>
</evidence>
<accession>A0A9P5AKA0</accession>
<feature type="domain" description="Zn(2)-C6 fungal-type" evidence="6">
    <location>
        <begin position="22"/>
        <end position="52"/>
    </location>
</feature>
<dbReference type="Pfam" id="PF00172">
    <property type="entry name" value="Zn_clus"/>
    <property type="match status" value="1"/>
</dbReference>
<dbReference type="InterPro" id="IPR001138">
    <property type="entry name" value="Zn2Cys6_DnaBD"/>
</dbReference>
<dbReference type="OrthoDB" id="9930022at2759"/>
<evidence type="ECO:0000313" key="7">
    <source>
        <dbReference type="EMBL" id="KAF4340233.1"/>
    </source>
</evidence>
<dbReference type="SMART" id="SM00066">
    <property type="entry name" value="GAL4"/>
    <property type="match status" value="1"/>
</dbReference>
<name>A0A9P5AKA0_9HYPO</name>
<evidence type="ECO:0000256" key="1">
    <source>
        <dbReference type="ARBA" id="ARBA00022723"/>
    </source>
</evidence>
<dbReference type="PANTHER" id="PTHR47660:SF3">
    <property type="entry name" value="FINGER DOMAIN PROTEIN, PUTATIVE (AFU_ORTHOLOGUE AFUA_4G03310)-RELATED"/>
    <property type="match status" value="1"/>
</dbReference>
<dbReference type="InterPro" id="IPR036864">
    <property type="entry name" value="Zn2-C6_fun-type_DNA-bd_sf"/>
</dbReference>
<dbReference type="GO" id="GO:0008270">
    <property type="term" value="F:zinc ion binding"/>
    <property type="evidence" value="ECO:0007669"/>
    <property type="project" value="InterPro"/>
</dbReference>
<dbReference type="Gene3D" id="4.10.240.10">
    <property type="entry name" value="Zn(2)-C6 fungal-type DNA-binding domain"/>
    <property type="match status" value="1"/>
</dbReference>
<dbReference type="PANTHER" id="PTHR47660">
    <property type="entry name" value="TRANSCRIPTION FACTOR WITH C2H2 AND ZN(2)-CYS(6) DNA BINDING DOMAIN (EUROFUNG)-RELATED-RELATED"/>
    <property type="match status" value="1"/>
</dbReference>